<name>A0A1Y3PBD2_9BACI</name>
<protein>
    <recommendedName>
        <fullName evidence="4 10">Pyruvate dehydrogenase E1 component subunit alpha</fullName>
        <ecNumber evidence="3 10">1.2.4.1</ecNumber>
    </recommendedName>
</protein>
<evidence type="ECO:0000256" key="7">
    <source>
        <dbReference type="ARBA" id="ARBA00023317"/>
    </source>
</evidence>
<comment type="catalytic activity">
    <reaction evidence="9 10">
        <text>N(6)-[(R)-lipoyl]-L-lysyl-[protein] + pyruvate + H(+) = N(6)-[(R)-S(8)-acetyldihydrolipoyl]-L-lysyl-[protein] + CO2</text>
        <dbReference type="Rhea" id="RHEA:19189"/>
        <dbReference type="Rhea" id="RHEA-COMP:10474"/>
        <dbReference type="Rhea" id="RHEA-COMP:10478"/>
        <dbReference type="ChEBI" id="CHEBI:15361"/>
        <dbReference type="ChEBI" id="CHEBI:15378"/>
        <dbReference type="ChEBI" id="CHEBI:16526"/>
        <dbReference type="ChEBI" id="CHEBI:83099"/>
        <dbReference type="ChEBI" id="CHEBI:83111"/>
        <dbReference type="EC" id="1.2.4.1"/>
    </reaction>
</comment>
<dbReference type="Pfam" id="PF00676">
    <property type="entry name" value="E1_dh"/>
    <property type="match status" value="1"/>
</dbReference>
<dbReference type="CDD" id="cd02000">
    <property type="entry name" value="TPP_E1_PDC_ADC_BCADC"/>
    <property type="match status" value="1"/>
</dbReference>
<dbReference type="EMBL" id="LZRT01000121">
    <property type="protein sequence ID" value="OUM84653.1"/>
    <property type="molecule type" value="Genomic_DNA"/>
</dbReference>
<evidence type="ECO:0000259" key="11">
    <source>
        <dbReference type="Pfam" id="PF00676"/>
    </source>
</evidence>
<reference evidence="13" key="1">
    <citation type="submission" date="2016-06" db="EMBL/GenBank/DDBJ databases">
        <authorList>
            <person name="Nascimento L."/>
            <person name="Pereira R.V."/>
            <person name="Martins L.F."/>
            <person name="Quaggio R.B."/>
            <person name="Silva A.M."/>
            <person name="Setubal J.C."/>
        </authorList>
    </citation>
    <scope>NUCLEOTIDE SEQUENCE [LARGE SCALE GENOMIC DNA]</scope>
</reference>
<dbReference type="NCBIfam" id="TIGR03181">
    <property type="entry name" value="PDH_E1_alph_x"/>
    <property type="match status" value="1"/>
</dbReference>
<dbReference type="AlphaFoldDB" id="A0A1Y3PBD2"/>
<comment type="cofactor">
    <cofactor evidence="1 10">
        <name>thiamine diphosphate</name>
        <dbReference type="ChEBI" id="CHEBI:58937"/>
    </cofactor>
</comment>
<organism evidence="12 13">
    <name type="scientific">Bacillus thermozeamaize</name>
    <dbReference type="NCBI Taxonomy" id="230954"/>
    <lineage>
        <taxon>Bacteria</taxon>
        <taxon>Bacillati</taxon>
        <taxon>Bacillota</taxon>
        <taxon>Bacilli</taxon>
        <taxon>Bacillales</taxon>
        <taxon>Bacillaceae</taxon>
        <taxon>Bacillus</taxon>
    </lineage>
</organism>
<accession>A0A1Y3PBD2</accession>
<comment type="caution">
    <text evidence="12">The sequence shown here is derived from an EMBL/GenBank/DDBJ whole genome shotgun (WGS) entry which is preliminary data.</text>
</comment>
<evidence type="ECO:0000256" key="8">
    <source>
        <dbReference type="ARBA" id="ARBA00025211"/>
    </source>
</evidence>
<evidence type="ECO:0000313" key="13">
    <source>
        <dbReference type="Proteomes" id="UP000196475"/>
    </source>
</evidence>
<proteinExistence type="predicted"/>
<keyword evidence="5 10" id="KW-0560">Oxidoreductase</keyword>
<dbReference type="InterPro" id="IPR029061">
    <property type="entry name" value="THDP-binding"/>
</dbReference>
<feature type="domain" description="Dehydrogenase E1 component" evidence="11">
    <location>
        <begin position="32"/>
        <end position="315"/>
    </location>
</feature>
<sequence>MMAEWVQILTPDGTLKEGATTRLSEERLVEMYRWMVLSRMFDQRALSLQRQGRIGTYGPFSGQEAAQVGSAFALEKEDWVFPTYRELAVTFILGKSMSSTFLYTMGHLHGARSPEGVHLMPAQIMLATQIPQAVGAAWASKIRGEQAATIVYFGDGTTSKGDFHEGMNFAAVLGAPVVFFCQNNHWAISTPLAKQMATATIAEKAAAYGMPGVRVDGNDVMAVYEVTKEALDRARQGGGPTLIEAVTYRYGPHTTSDDPTRYRMQEELDEWRRRDPIQRLKTYLLSKGIWDEDQEEQLKEACREKINREVEEAERVSRSRLSEVLEVVYGELTPDLKRQRQEIERLGQGEGGVTWPV</sequence>
<dbReference type="GO" id="GO:0009083">
    <property type="term" value="P:branched-chain amino acid catabolic process"/>
    <property type="evidence" value="ECO:0007669"/>
    <property type="project" value="TreeGrafter"/>
</dbReference>
<dbReference type="InterPro" id="IPR001017">
    <property type="entry name" value="DH_E1"/>
</dbReference>
<evidence type="ECO:0000256" key="3">
    <source>
        <dbReference type="ARBA" id="ARBA00012281"/>
    </source>
</evidence>
<dbReference type="PANTHER" id="PTHR43380">
    <property type="entry name" value="2-OXOISOVALERATE DEHYDROGENASE SUBUNIT ALPHA, MITOCHONDRIAL"/>
    <property type="match status" value="1"/>
</dbReference>
<dbReference type="InterPro" id="IPR017596">
    <property type="entry name" value="PdhA/BkdA"/>
</dbReference>
<comment type="function">
    <text evidence="8 10">The pyruvate dehydrogenase complex catalyzes the overall conversion of pyruvate to acetyl-CoA and CO(2). It contains multiple copies of three enzymatic components: pyruvate dehydrogenase (E1), dihydrolipoamide acetyltransferase (E2) and lipoamide dehydrogenase (E3).</text>
</comment>
<dbReference type="EC" id="1.2.4.1" evidence="3 10"/>
<comment type="subunit">
    <text evidence="2 10">Heterodimer of an alpha and a beta chain.</text>
</comment>
<keyword evidence="7 10" id="KW-0670">Pyruvate</keyword>
<dbReference type="GO" id="GO:0004739">
    <property type="term" value="F:pyruvate dehydrogenase (acetyl-transferring) activity"/>
    <property type="evidence" value="ECO:0007669"/>
    <property type="project" value="UniProtKB-UniRule"/>
</dbReference>
<evidence type="ECO:0000256" key="4">
    <source>
        <dbReference type="ARBA" id="ARBA00014159"/>
    </source>
</evidence>
<evidence type="ECO:0000256" key="2">
    <source>
        <dbReference type="ARBA" id="ARBA00011870"/>
    </source>
</evidence>
<evidence type="ECO:0000256" key="1">
    <source>
        <dbReference type="ARBA" id="ARBA00001964"/>
    </source>
</evidence>
<dbReference type="Gene3D" id="3.40.50.970">
    <property type="match status" value="1"/>
</dbReference>
<dbReference type="PANTHER" id="PTHR43380:SF1">
    <property type="entry name" value="2-OXOISOVALERATE DEHYDROGENASE SUBUNIT ALPHA, MITOCHONDRIAL"/>
    <property type="match status" value="1"/>
</dbReference>
<evidence type="ECO:0000256" key="5">
    <source>
        <dbReference type="ARBA" id="ARBA00023002"/>
    </source>
</evidence>
<dbReference type="SUPFAM" id="SSF52518">
    <property type="entry name" value="Thiamin diphosphate-binding fold (THDP-binding)"/>
    <property type="match status" value="1"/>
</dbReference>
<gene>
    <name evidence="12" type="ORF">BAA01_05810</name>
</gene>
<evidence type="ECO:0000256" key="9">
    <source>
        <dbReference type="ARBA" id="ARBA00051231"/>
    </source>
</evidence>
<evidence type="ECO:0000256" key="6">
    <source>
        <dbReference type="ARBA" id="ARBA00023052"/>
    </source>
</evidence>
<evidence type="ECO:0000256" key="10">
    <source>
        <dbReference type="RuleBase" id="RU366007"/>
    </source>
</evidence>
<dbReference type="Proteomes" id="UP000196475">
    <property type="component" value="Unassembled WGS sequence"/>
</dbReference>
<keyword evidence="6 10" id="KW-0786">Thiamine pyrophosphate</keyword>
<evidence type="ECO:0000313" key="12">
    <source>
        <dbReference type="EMBL" id="OUM84653.1"/>
    </source>
</evidence>
<dbReference type="InterPro" id="IPR050771">
    <property type="entry name" value="Alpha-ketoacid_DH_E1_comp"/>
</dbReference>